<dbReference type="Gene3D" id="2.170.130.10">
    <property type="entry name" value="TonB-dependent receptor, plug domain"/>
    <property type="match status" value="1"/>
</dbReference>
<name>A0A246JE12_9BURK</name>
<feature type="domain" description="TonB-dependent receptor-like beta-barrel" evidence="14">
    <location>
        <begin position="269"/>
        <end position="682"/>
    </location>
</feature>
<dbReference type="SUPFAM" id="SSF56935">
    <property type="entry name" value="Porins"/>
    <property type="match status" value="1"/>
</dbReference>
<keyword evidence="5 10" id="KW-0812">Transmembrane</keyword>
<evidence type="ECO:0000256" key="8">
    <source>
        <dbReference type="ARBA" id="ARBA00023170"/>
    </source>
</evidence>
<organism evidence="16 17">
    <name type="scientific">Roseateles aquatilis</name>
    <dbReference type="NCBI Taxonomy" id="431061"/>
    <lineage>
        <taxon>Bacteria</taxon>
        <taxon>Pseudomonadati</taxon>
        <taxon>Pseudomonadota</taxon>
        <taxon>Betaproteobacteria</taxon>
        <taxon>Burkholderiales</taxon>
        <taxon>Sphaerotilaceae</taxon>
        <taxon>Roseateles</taxon>
    </lineage>
</organism>
<evidence type="ECO:0000256" key="10">
    <source>
        <dbReference type="PROSITE-ProRule" id="PRU01360"/>
    </source>
</evidence>
<keyword evidence="8 16" id="KW-0675">Receptor</keyword>
<evidence type="ECO:0000256" key="3">
    <source>
        <dbReference type="ARBA" id="ARBA00022448"/>
    </source>
</evidence>
<evidence type="ECO:0000259" key="14">
    <source>
        <dbReference type="Pfam" id="PF00593"/>
    </source>
</evidence>
<keyword evidence="13" id="KW-0732">Signal</keyword>
<dbReference type="RefSeq" id="WP_088385017.1">
    <property type="nucleotide sequence ID" value="NZ_NIOF01000004.1"/>
</dbReference>
<comment type="similarity">
    <text evidence="2 10 11">Belongs to the TonB-dependent receptor family.</text>
</comment>
<dbReference type="PROSITE" id="PS52016">
    <property type="entry name" value="TONB_DEPENDENT_REC_3"/>
    <property type="match status" value="1"/>
</dbReference>
<accession>A0A246JE12</accession>
<evidence type="ECO:0000256" key="12">
    <source>
        <dbReference type="SAM" id="MobiDB-lite"/>
    </source>
</evidence>
<keyword evidence="17" id="KW-1185">Reference proteome</keyword>
<dbReference type="Gene3D" id="2.40.170.20">
    <property type="entry name" value="TonB-dependent receptor, beta-barrel domain"/>
    <property type="match status" value="1"/>
</dbReference>
<evidence type="ECO:0000256" key="13">
    <source>
        <dbReference type="SAM" id="SignalP"/>
    </source>
</evidence>
<sequence>MRQAPPSLSLLLLVSAVSAAYAQPVPPAAAASAPEANEPAQLERTIVTGSRTAKAIDKIPGAITVVGKAEVAHTLALTEDASAVLARSVPGYSESSQAMSNTGETLRGRIALRLFDGVPQGSPLREGGRNATFTDMGVVGRIEVINGPSASEGVGAAGGIINYISKVPTKQGNEFELITRFTTQGHDDSSGFKVGVNFMRKDENYDLLVSASHIDRGMTYDAQPRRIGLNTSGSVADSKANNLFMKAGFDFGTDKNQRIQVSASKFKIEGNNGYRLVDGDRETGSTNTSERGAVPGSRAEFNDFEQFTASYRHNDLFGGTFTADAYMAKQAMRYPAENGDDRQDPLIAPLGTLWDQSEIYTKKKGLRTSWTRPDIFAINGLEFRGGVDLVRDEAQQRLALTNRLWVPPMLYKSTAPYAQLSYDLGPVTLSGGLRHESGDLSVDSYTTTYYRKRVDVQGGTLSYSASLPNVGAVLRLPSDWSVFVSMGKGFSLPNVGIPLRNINYPGQSVAGILDLQAIIVKNKEVGVNWRGRDASFGASVYDSKSDLGVSLAIDPITNDFIMNRAPVQIRGLEVSGDTKLTRDWKVSALYSRILGKTTFVSGGPLDKRMGVNDINPDKIGASVTWKFAPGGDATLGATRLLSRDLNVGKSGEEHTKGYTLFDLSANYDLGRYGKLTGGIENLTNKFYILSWSQLAGYRNYWSGRGRVYSITHTLTF</sequence>
<dbReference type="InterPro" id="IPR000531">
    <property type="entry name" value="Beta-barrel_TonB"/>
</dbReference>
<dbReference type="OrthoDB" id="8670144at2"/>
<feature type="domain" description="TonB-dependent receptor plug" evidence="15">
    <location>
        <begin position="57"/>
        <end position="160"/>
    </location>
</feature>
<dbReference type="GO" id="GO:0015344">
    <property type="term" value="F:siderophore uptake transmembrane transporter activity"/>
    <property type="evidence" value="ECO:0007669"/>
    <property type="project" value="TreeGrafter"/>
</dbReference>
<feature type="chain" id="PRO_5012060471" evidence="13">
    <location>
        <begin position="23"/>
        <end position="716"/>
    </location>
</feature>
<evidence type="ECO:0000256" key="5">
    <source>
        <dbReference type="ARBA" id="ARBA00022692"/>
    </source>
</evidence>
<dbReference type="Pfam" id="PF00593">
    <property type="entry name" value="TonB_dep_Rec_b-barrel"/>
    <property type="match status" value="1"/>
</dbReference>
<evidence type="ECO:0000256" key="11">
    <source>
        <dbReference type="RuleBase" id="RU003357"/>
    </source>
</evidence>
<comment type="subcellular location">
    <subcellularLocation>
        <location evidence="1 10">Cell outer membrane</location>
        <topology evidence="1 10">Multi-pass membrane protein</topology>
    </subcellularLocation>
</comment>
<dbReference type="InterPro" id="IPR036942">
    <property type="entry name" value="Beta-barrel_TonB_sf"/>
</dbReference>
<feature type="signal peptide" evidence="13">
    <location>
        <begin position="1"/>
        <end position="22"/>
    </location>
</feature>
<proteinExistence type="inferred from homology"/>
<evidence type="ECO:0000256" key="4">
    <source>
        <dbReference type="ARBA" id="ARBA00022452"/>
    </source>
</evidence>
<dbReference type="GO" id="GO:0009279">
    <property type="term" value="C:cell outer membrane"/>
    <property type="evidence" value="ECO:0007669"/>
    <property type="project" value="UniProtKB-SubCell"/>
</dbReference>
<keyword evidence="9 10" id="KW-0998">Cell outer membrane</keyword>
<evidence type="ECO:0000256" key="7">
    <source>
        <dbReference type="ARBA" id="ARBA00023136"/>
    </source>
</evidence>
<reference evidence="16 17" key="1">
    <citation type="journal article" date="2008" name="Int. J. Syst. Evol. Microbiol.">
        <title>Description of Roseateles aquatilis sp. nov. and Roseateles terrae sp. nov., in the class Betaproteobacteria, and emended description of the genus Roseateles.</title>
        <authorList>
            <person name="Gomila M."/>
            <person name="Bowien B."/>
            <person name="Falsen E."/>
            <person name="Moore E.R."/>
            <person name="Lalucat J."/>
        </authorList>
    </citation>
    <scope>NUCLEOTIDE SEQUENCE [LARGE SCALE GENOMIC DNA]</scope>
    <source>
        <strain evidence="16 17">CCUG 48205</strain>
    </source>
</reference>
<dbReference type="InterPro" id="IPR012910">
    <property type="entry name" value="Plug_dom"/>
</dbReference>
<dbReference type="InterPro" id="IPR039426">
    <property type="entry name" value="TonB-dep_rcpt-like"/>
</dbReference>
<dbReference type="Pfam" id="PF07715">
    <property type="entry name" value="Plug"/>
    <property type="match status" value="1"/>
</dbReference>
<dbReference type="CDD" id="cd01347">
    <property type="entry name" value="ligand_gated_channel"/>
    <property type="match status" value="1"/>
</dbReference>
<comment type="caution">
    <text evidence="16">The sequence shown here is derived from an EMBL/GenBank/DDBJ whole genome shotgun (WGS) entry which is preliminary data.</text>
</comment>
<protein>
    <submittedName>
        <fullName evidence="16">TonB-dependent receptor</fullName>
    </submittedName>
</protein>
<evidence type="ECO:0000256" key="2">
    <source>
        <dbReference type="ARBA" id="ARBA00009810"/>
    </source>
</evidence>
<evidence type="ECO:0000256" key="6">
    <source>
        <dbReference type="ARBA" id="ARBA00023077"/>
    </source>
</evidence>
<evidence type="ECO:0000313" key="16">
    <source>
        <dbReference type="EMBL" id="OWQ90811.1"/>
    </source>
</evidence>
<evidence type="ECO:0000259" key="15">
    <source>
        <dbReference type="Pfam" id="PF07715"/>
    </source>
</evidence>
<keyword evidence="6 11" id="KW-0798">TonB box</keyword>
<evidence type="ECO:0000313" key="17">
    <source>
        <dbReference type="Proteomes" id="UP000197468"/>
    </source>
</evidence>
<keyword evidence="4 10" id="KW-1134">Transmembrane beta strand</keyword>
<dbReference type="EMBL" id="NIOF01000004">
    <property type="protein sequence ID" value="OWQ90811.1"/>
    <property type="molecule type" value="Genomic_DNA"/>
</dbReference>
<evidence type="ECO:0000256" key="1">
    <source>
        <dbReference type="ARBA" id="ARBA00004571"/>
    </source>
</evidence>
<gene>
    <name evidence="16" type="ORF">CDN99_11630</name>
</gene>
<evidence type="ECO:0000256" key="9">
    <source>
        <dbReference type="ARBA" id="ARBA00023237"/>
    </source>
</evidence>
<dbReference type="PANTHER" id="PTHR30069">
    <property type="entry name" value="TONB-DEPENDENT OUTER MEMBRANE RECEPTOR"/>
    <property type="match status" value="1"/>
</dbReference>
<dbReference type="InterPro" id="IPR037066">
    <property type="entry name" value="Plug_dom_sf"/>
</dbReference>
<keyword evidence="7 10" id="KW-0472">Membrane</keyword>
<keyword evidence="3 10" id="KW-0813">Transport</keyword>
<dbReference type="GO" id="GO:0044718">
    <property type="term" value="P:siderophore transmembrane transport"/>
    <property type="evidence" value="ECO:0007669"/>
    <property type="project" value="TreeGrafter"/>
</dbReference>
<dbReference type="AlphaFoldDB" id="A0A246JE12"/>
<dbReference type="PANTHER" id="PTHR30069:SF42">
    <property type="entry name" value="FERRIC AEROBACTIN RECEPTOR"/>
    <property type="match status" value="1"/>
</dbReference>
<feature type="region of interest" description="Disordered" evidence="12">
    <location>
        <begin position="277"/>
        <end position="296"/>
    </location>
</feature>
<dbReference type="Proteomes" id="UP000197468">
    <property type="component" value="Unassembled WGS sequence"/>
</dbReference>